<dbReference type="GO" id="GO:0051607">
    <property type="term" value="P:defense response to virus"/>
    <property type="evidence" value="ECO:0007669"/>
    <property type="project" value="UniProtKB-KW"/>
</dbReference>
<name>A3MVN4_PYRCJ</name>
<dbReference type="PANTHER" id="PTHR36531">
    <property type="entry name" value="CRISPR-ASSOCIATED EXONUCLEASE CAS4"/>
    <property type="match status" value="1"/>
</dbReference>
<evidence type="ECO:0000313" key="17">
    <source>
        <dbReference type="Proteomes" id="UP000001431"/>
    </source>
</evidence>
<dbReference type="GO" id="GO:0051536">
    <property type="term" value="F:iron-sulfur cluster binding"/>
    <property type="evidence" value="ECO:0007669"/>
    <property type="project" value="UniProtKB-KW"/>
</dbReference>
<evidence type="ECO:0000256" key="2">
    <source>
        <dbReference type="ARBA" id="ARBA00001966"/>
    </source>
</evidence>
<evidence type="ECO:0000256" key="11">
    <source>
        <dbReference type="ARBA" id="ARBA00023014"/>
    </source>
</evidence>
<dbReference type="InterPro" id="IPR011604">
    <property type="entry name" value="PDDEXK-like_dom_sf"/>
</dbReference>
<comment type="cofactor">
    <cofactor evidence="1">
        <name>Mn(2+)</name>
        <dbReference type="ChEBI" id="CHEBI:29035"/>
    </cofactor>
</comment>
<proteinExistence type="inferred from homology"/>
<dbReference type="Pfam" id="PF01930">
    <property type="entry name" value="Cas_Cas4"/>
    <property type="match status" value="1"/>
</dbReference>
<evidence type="ECO:0000256" key="4">
    <source>
        <dbReference type="ARBA" id="ARBA00012768"/>
    </source>
</evidence>
<dbReference type="GO" id="GO:0004527">
    <property type="term" value="F:exonuclease activity"/>
    <property type="evidence" value="ECO:0007669"/>
    <property type="project" value="UniProtKB-KW"/>
</dbReference>
<keyword evidence="11 14" id="KW-0411">Iron-sulfur</keyword>
<dbReference type="GeneID" id="4909243"/>
<comment type="similarity">
    <text evidence="3 14">Belongs to the CRISPR-associated exonuclease Cas4 family.</text>
</comment>
<comment type="cofactor">
    <cofactor evidence="2">
        <name>[4Fe-4S] cluster</name>
        <dbReference type="ChEBI" id="CHEBI:49883"/>
    </cofactor>
</comment>
<accession>A3MVN4</accession>
<keyword evidence="13 14" id="KW-0464">Manganese</keyword>
<evidence type="ECO:0000256" key="8">
    <source>
        <dbReference type="ARBA" id="ARBA00022801"/>
    </source>
</evidence>
<keyword evidence="12 14" id="KW-0051">Antiviral defense</keyword>
<comment type="function">
    <text evidence="14">CRISPR (clustered regularly interspaced short palindromic repeat) is an adaptive immune system that provides protection against mobile genetic elements (viruses, transposable elements and conjugative plasmids). CRISPR clusters contain sequences complementary to antecedent mobile elements and target invading nucleic acids. CRISPR clusters are transcribed and processed into CRISPR RNA (crRNA).</text>
</comment>
<dbReference type="RefSeq" id="WP_011849959.1">
    <property type="nucleotide sequence ID" value="NC_009073.1"/>
</dbReference>
<comment type="cofactor">
    <cofactor evidence="14">
        <name>Mg(2+)</name>
        <dbReference type="ChEBI" id="CHEBI:18420"/>
    </cofactor>
    <cofactor evidence="14">
        <name>Mn(2+)</name>
        <dbReference type="ChEBI" id="CHEBI:29035"/>
    </cofactor>
    <text evidence="14">Mg(2+) or Mn(2+) required for ssDNA cleavage activity.</text>
</comment>
<dbReference type="SMR" id="A3MVN4"/>
<dbReference type="InterPro" id="IPR013343">
    <property type="entry name" value="CRISPR-assoc_prot_Cas4"/>
</dbReference>
<dbReference type="Proteomes" id="UP000001431">
    <property type="component" value="Chromosome"/>
</dbReference>
<organism evidence="16 17">
    <name type="scientific">Pyrobaculum calidifontis (strain DSM 21063 / JCM 11548 / VA1)</name>
    <dbReference type="NCBI Taxonomy" id="410359"/>
    <lineage>
        <taxon>Archaea</taxon>
        <taxon>Thermoproteota</taxon>
        <taxon>Thermoprotei</taxon>
        <taxon>Thermoproteales</taxon>
        <taxon>Thermoproteaceae</taxon>
        <taxon>Pyrobaculum</taxon>
    </lineage>
</organism>
<keyword evidence="7 14" id="KW-0479">Metal-binding</keyword>
<keyword evidence="6 14" id="KW-0540">Nuclease</keyword>
<sequence length="189" mass="20985">MSTCINPSLIRQYLYCPAAAYYIATGLAEPPTERMRRGKEIQREAIEAIAKALQAEKVEHSPRLEGWGICGVVDAVLWIRGRPAPLEVKYTTPPPKTPLPHKAQAAAYALAAQATYRKAATHAYIYYAEAGEVRTVQLTQDLTHLVLQTAAQVAKILKGWTPHPQPTPKCQGCWYKKYCGHTQTQVDTI</sequence>
<dbReference type="KEGG" id="pcl:Pcal_1277"/>
<dbReference type="EMBL" id="CP000561">
    <property type="protein sequence ID" value="ABO08701.1"/>
    <property type="molecule type" value="Genomic_DNA"/>
</dbReference>
<evidence type="ECO:0000256" key="12">
    <source>
        <dbReference type="ARBA" id="ARBA00023118"/>
    </source>
</evidence>
<dbReference type="EC" id="3.1.12.1" evidence="4 14"/>
<gene>
    <name evidence="16" type="ordered locus">Pcal_1277</name>
</gene>
<dbReference type="InterPro" id="IPR051827">
    <property type="entry name" value="Cas4_exonuclease"/>
</dbReference>
<dbReference type="NCBIfam" id="TIGR00372">
    <property type="entry name" value="cas4"/>
    <property type="match status" value="1"/>
</dbReference>
<dbReference type="OrthoDB" id="26676at2157"/>
<evidence type="ECO:0000313" key="16">
    <source>
        <dbReference type="EMBL" id="ABO08701.1"/>
    </source>
</evidence>
<evidence type="ECO:0000256" key="9">
    <source>
        <dbReference type="ARBA" id="ARBA00022839"/>
    </source>
</evidence>
<evidence type="ECO:0000256" key="7">
    <source>
        <dbReference type="ARBA" id="ARBA00022723"/>
    </source>
</evidence>
<evidence type="ECO:0000259" key="15">
    <source>
        <dbReference type="Pfam" id="PF01930"/>
    </source>
</evidence>
<evidence type="ECO:0000256" key="14">
    <source>
        <dbReference type="RuleBase" id="RU365022"/>
    </source>
</evidence>
<dbReference type="STRING" id="410359.Pcal_1277"/>
<keyword evidence="17" id="KW-1185">Reference proteome</keyword>
<evidence type="ECO:0000256" key="5">
    <source>
        <dbReference type="ARBA" id="ARBA00020049"/>
    </source>
</evidence>
<dbReference type="HOGENOM" id="CLU_102055_2_0_2"/>
<dbReference type="PANTHER" id="PTHR36531:SF6">
    <property type="entry name" value="DNA REPLICATION ATP-DEPENDENT HELICASE_NUCLEASE DNA2"/>
    <property type="match status" value="1"/>
</dbReference>
<evidence type="ECO:0000256" key="6">
    <source>
        <dbReference type="ARBA" id="ARBA00022722"/>
    </source>
</evidence>
<evidence type="ECO:0000256" key="1">
    <source>
        <dbReference type="ARBA" id="ARBA00001936"/>
    </source>
</evidence>
<dbReference type="Gene3D" id="3.90.320.10">
    <property type="match status" value="1"/>
</dbReference>
<keyword evidence="9 14" id="KW-0269">Exonuclease</keyword>
<evidence type="ECO:0000256" key="3">
    <source>
        <dbReference type="ARBA" id="ARBA00009189"/>
    </source>
</evidence>
<evidence type="ECO:0000256" key="10">
    <source>
        <dbReference type="ARBA" id="ARBA00023004"/>
    </source>
</evidence>
<dbReference type="InterPro" id="IPR022765">
    <property type="entry name" value="Dna2/Cas4_DUF83"/>
</dbReference>
<dbReference type="eggNOG" id="arCOG00786">
    <property type="taxonomic scope" value="Archaea"/>
</dbReference>
<reference evidence="16" key="1">
    <citation type="submission" date="2007-02" db="EMBL/GenBank/DDBJ databases">
        <title>Complete sequence of Pyrobaculum calidifontis JCM 11548.</title>
        <authorList>
            <consortium name="US DOE Joint Genome Institute"/>
            <person name="Copeland A."/>
            <person name="Lucas S."/>
            <person name="Lapidus A."/>
            <person name="Barry K."/>
            <person name="Glavina del Rio T."/>
            <person name="Dalin E."/>
            <person name="Tice H."/>
            <person name="Pitluck S."/>
            <person name="Chain P."/>
            <person name="Malfatti S."/>
            <person name="Shin M."/>
            <person name="Vergez L."/>
            <person name="Schmutz J."/>
            <person name="Larimer F."/>
            <person name="Land M."/>
            <person name="Hauser L."/>
            <person name="Kyrpides N."/>
            <person name="Mikhailova N."/>
            <person name="Cozen A.E."/>
            <person name="Fitz-Gibbon S.T."/>
            <person name="House C.H."/>
            <person name="Saltikov C."/>
            <person name="Lowe T.M."/>
            <person name="Richardson P."/>
        </authorList>
    </citation>
    <scope>NUCLEOTIDE SEQUENCE [LARGE SCALE GENOMIC DNA]</scope>
    <source>
        <strain evidence="16">JCM 11548</strain>
    </source>
</reference>
<dbReference type="GO" id="GO:0046872">
    <property type="term" value="F:metal ion binding"/>
    <property type="evidence" value="ECO:0007669"/>
    <property type="project" value="UniProtKB-KW"/>
</dbReference>
<keyword evidence="8 14" id="KW-0378">Hydrolase</keyword>
<dbReference type="AlphaFoldDB" id="A3MVN4"/>
<evidence type="ECO:0000256" key="13">
    <source>
        <dbReference type="ARBA" id="ARBA00023211"/>
    </source>
</evidence>
<feature type="domain" description="DUF83" evidence="15">
    <location>
        <begin position="8"/>
        <end position="179"/>
    </location>
</feature>
<comment type="cofactor">
    <cofactor evidence="14">
        <name>iron-sulfur cluster</name>
        <dbReference type="ChEBI" id="CHEBI:30408"/>
    </cofactor>
</comment>
<keyword evidence="10 14" id="KW-0408">Iron</keyword>
<protein>
    <recommendedName>
        <fullName evidence="5 14">CRISPR-associated exonuclease Cas4</fullName>
        <ecNumber evidence="4 14">3.1.12.1</ecNumber>
    </recommendedName>
</protein>